<reference evidence="2" key="3">
    <citation type="submission" date="2010-09" db="EMBL/GenBank/DDBJ databases">
        <title>Annotation of Gaeumannomyces graminis var. tritici R3-111a-1.</title>
        <authorList>
            <consortium name="The Broad Institute Genome Sequencing Platform"/>
            <person name="Ma L.-J."/>
            <person name="Dead R."/>
            <person name="Young S.K."/>
            <person name="Zeng Q."/>
            <person name="Gargeya S."/>
            <person name="Fitzgerald M."/>
            <person name="Haas B."/>
            <person name="Abouelleil A."/>
            <person name="Alvarado L."/>
            <person name="Arachchi H.M."/>
            <person name="Berlin A."/>
            <person name="Brown A."/>
            <person name="Chapman S.B."/>
            <person name="Chen Z."/>
            <person name="Dunbar C."/>
            <person name="Freedman E."/>
            <person name="Gearin G."/>
            <person name="Gellesch M."/>
            <person name="Goldberg J."/>
            <person name="Griggs A."/>
            <person name="Gujja S."/>
            <person name="Heiman D."/>
            <person name="Howarth C."/>
            <person name="Larson L."/>
            <person name="Lui A."/>
            <person name="MacDonald P.J.P."/>
            <person name="Mehta T."/>
            <person name="Montmayeur A."/>
            <person name="Murphy C."/>
            <person name="Neiman D."/>
            <person name="Pearson M."/>
            <person name="Priest M."/>
            <person name="Roberts A."/>
            <person name="Saif S."/>
            <person name="Shea T."/>
            <person name="Shenoy N."/>
            <person name="Sisk P."/>
            <person name="Stolte C."/>
            <person name="Sykes S."/>
            <person name="Yandava C."/>
            <person name="Wortman J."/>
            <person name="Nusbaum C."/>
            <person name="Birren B."/>
        </authorList>
    </citation>
    <scope>NUCLEOTIDE SEQUENCE</scope>
    <source>
        <strain evidence="2">R3-111a-1</strain>
    </source>
</reference>
<feature type="region of interest" description="Disordered" evidence="1">
    <location>
        <begin position="227"/>
        <end position="248"/>
    </location>
</feature>
<protein>
    <submittedName>
        <fullName evidence="2 3">Uncharacterized protein</fullName>
    </submittedName>
</protein>
<dbReference type="HOGENOM" id="CLU_077469_0_0_1"/>
<keyword evidence="4" id="KW-1185">Reference proteome</keyword>
<reference evidence="2" key="2">
    <citation type="submission" date="2010-07" db="EMBL/GenBank/DDBJ databases">
        <authorList>
            <consortium name="The Broad Institute Genome Sequencing Platform"/>
            <consortium name="Broad Institute Genome Sequencing Center for Infectious Disease"/>
            <person name="Ma L.-J."/>
            <person name="Dead R."/>
            <person name="Young S."/>
            <person name="Zeng Q."/>
            <person name="Koehrsen M."/>
            <person name="Alvarado L."/>
            <person name="Berlin A."/>
            <person name="Chapman S.B."/>
            <person name="Chen Z."/>
            <person name="Freedman E."/>
            <person name="Gellesch M."/>
            <person name="Goldberg J."/>
            <person name="Griggs A."/>
            <person name="Gujja S."/>
            <person name="Heilman E.R."/>
            <person name="Heiman D."/>
            <person name="Hepburn T."/>
            <person name="Howarth C."/>
            <person name="Jen D."/>
            <person name="Larson L."/>
            <person name="Mehta T."/>
            <person name="Neiman D."/>
            <person name="Pearson M."/>
            <person name="Roberts A."/>
            <person name="Saif S."/>
            <person name="Shea T."/>
            <person name="Shenoy N."/>
            <person name="Sisk P."/>
            <person name="Stolte C."/>
            <person name="Sykes S."/>
            <person name="Walk T."/>
            <person name="White J."/>
            <person name="Yandava C."/>
            <person name="Haas B."/>
            <person name="Nusbaum C."/>
            <person name="Birren B."/>
        </authorList>
    </citation>
    <scope>NUCLEOTIDE SEQUENCE</scope>
    <source>
        <strain evidence="2">R3-111a-1</strain>
    </source>
</reference>
<dbReference type="GeneID" id="20353784"/>
<reference evidence="3" key="5">
    <citation type="submission" date="2018-04" db="UniProtKB">
        <authorList>
            <consortium name="EnsemblFungi"/>
        </authorList>
    </citation>
    <scope>IDENTIFICATION</scope>
    <source>
        <strain evidence="3">R3-111a-1</strain>
    </source>
</reference>
<organism evidence="2">
    <name type="scientific">Gaeumannomyces tritici (strain R3-111a-1)</name>
    <name type="common">Wheat and barley take-all root rot fungus</name>
    <name type="synonym">Gaeumannomyces graminis var. tritici</name>
    <dbReference type="NCBI Taxonomy" id="644352"/>
    <lineage>
        <taxon>Eukaryota</taxon>
        <taxon>Fungi</taxon>
        <taxon>Dikarya</taxon>
        <taxon>Ascomycota</taxon>
        <taxon>Pezizomycotina</taxon>
        <taxon>Sordariomycetes</taxon>
        <taxon>Sordariomycetidae</taxon>
        <taxon>Magnaporthales</taxon>
        <taxon>Magnaporthaceae</taxon>
        <taxon>Gaeumannomyces</taxon>
    </lineage>
</organism>
<evidence type="ECO:0000313" key="4">
    <source>
        <dbReference type="Proteomes" id="UP000006039"/>
    </source>
</evidence>
<dbReference type="eggNOG" id="ENOG502SVH9">
    <property type="taxonomic scope" value="Eukaryota"/>
</dbReference>
<dbReference type="OrthoDB" id="2322999at2759"/>
<gene>
    <name evidence="3" type="primary">20353784</name>
    <name evidence="2" type="ORF">GGTG_13326</name>
</gene>
<dbReference type="EMBL" id="GL385406">
    <property type="protein sequence ID" value="EJT69058.1"/>
    <property type="molecule type" value="Genomic_DNA"/>
</dbReference>
<evidence type="ECO:0000313" key="3">
    <source>
        <dbReference type="EnsemblFungi" id="EJT69058"/>
    </source>
</evidence>
<accession>J3PIJ7</accession>
<dbReference type="AlphaFoldDB" id="J3PIJ7"/>
<name>J3PIJ7_GAET3</name>
<evidence type="ECO:0000256" key="1">
    <source>
        <dbReference type="SAM" id="MobiDB-lite"/>
    </source>
</evidence>
<dbReference type="RefSeq" id="XP_009229496.1">
    <property type="nucleotide sequence ID" value="XM_009231232.1"/>
</dbReference>
<dbReference type="EnsemblFungi" id="EJT69058">
    <property type="protein sequence ID" value="EJT69058"/>
    <property type="gene ID" value="GGTG_13326"/>
</dbReference>
<reference evidence="3" key="4">
    <citation type="journal article" date="2015" name="G3 (Bethesda)">
        <title>Genome sequences of three phytopathogenic species of the Magnaporthaceae family of fungi.</title>
        <authorList>
            <person name="Okagaki L.H."/>
            <person name="Nunes C.C."/>
            <person name="Sailsbery J."/>
            <person name="Clay B."/>
            <person name="Brown D."/>
            <person name="John T."/>
            <person name="Oh Y."/>
            <person name="Young N."/>
            <person name="Fitzgerald M."/>
            <person name="Haas B.J."/>
            <person name="Zeng Q."/>
            <person name="Young S."/>
            <person name="Adiconis X."/>
            <person name="Fan L."/>
            <person name="Levin J.Z."/>
            <person name="Mitchell T.K."/>
            <person name="Okubara P.A."/>
            <person name="Farman M.L."/>
            <person name="Kohn L.M."/>
            <person name="Birren B."/>
            <person name="Ma L.-J."/>
            <person name="Dean R.A."/>
        </authorList>
    </citation>
    <scope>NUCLEOTIDE SEQUENCE</scope>
    <source>
        <strain evidence="3">R3-111a-1</strain>
    </source>
</reference>
<reference evidence="4" key="1">
    <citation type="submission" date="2010-07" db="EMBL/GenBank/DDBJ databases">
        <title>The genome sequence of Gaeumannomyces graminis var. tritici strain R3-111a-1.</title>
        <authorList>
            <consortium name="The Broad Institute Genome Sequencing Platform"/>
            <person name="Ma L.-J."/>
            <person name="Dead R."/>
            <person name="Young S."/>
            <person name="Zeng Q."/>
            <person name="Koehrsen M."/>
            <person name="Alvarado L."/>
            <person name="Berlin A."/>
            <person name="Chapman S.B."/>
            <person name="Chen Z."/>
            <person name="Freedman E."/>
            <person name="Gellesch M."/>
            <person name="Goldberg J."/>
            <person name="Griggs A."/>
            <person name="Gujja S."/>
            <person name="Heilman E.R."/>
            <person name="Heiman D."/>
            <person name="Hepburn T."/>
            <person name="Howarth C."/>
            <person name="Jen D."/>
            <person name="Larson L."/>
            <person name="Mehta T."/>
            <person name="Neiman D."/>
            <person name="Pearson M."/>
            <person name="Roberts A."/>
            <person name="Saif S."/>
            <person name="Shea T."/>
            <person name="Shenoy N."/>
            <person name="Sisk P."/>
            <person name="Stolte C."/>
            <person name="Sykes S."/>
            <person name="Walk T."/>
            <person name="White J."/>
            <person name="Yandava C."/>
            <person name="Haas B."/>
            <person name="Nusbaum C."/>
            <person name="Birren B."/>
        </authorList>
    </citation>
    <scope>NUCLEOTIDE SEQUENCE [LARGE SCALE GENOMIC DNA]</scope>
    <source>
        <strain evidence="4">R3-111a-1</strain>
    </source>
</reference>
<dbReference type="VEuPathDB" id="FungiDB:GGTG_13326"/>
<proteinExistence type="predicted"/>
<dbReference type="Proteomes" id="UP000006039">
    <property type="component" value="Unassembled WGS sequence"/>
</dbReference>
<sequence length="261" mass="28788">MSETMANLSLCAPLSDERLKCATSIYNNLPEVSTQPAIDEKYLDFFDNLLCRHRLQGVIGLHLAHSHHPIPDNTILLGTSINVSGGTNVEKSIRRWAKPTLVKDVRGKQIHGHVYVVKPDGSLHPYEFQHGHSPVPSELDLGPFLREFAKAVMEKELQDLIALEILHPEDTDRELALEFIVDEVHHILVDESVAGGWKQTRTTGWAHRVEGNGGARVLKGNVAYAPPPKNPTAHQTYTDGKPDAKPSTVSDVASALAALWE</sequence>
<evidence type="ECO:0000313" key="2">
    <source>
        <dbReference type="EMBL" id="EJT69058.1"/>
    </source>
</evidence>